<evidence type="ECO:0000313" key="9">
    <source>
        <dbReference type="EMBL" id="RNB91159.1"/>
    </source>
</evidence>
<keyword evidence="6 7" id="KW-0472">Membrane</keyword>
<dbReference type="EMBL" id="RHHQ01000006">
    <property type="protein sequence ID" value="RNB91159.1"/>
    <property type="molecule type" value="Genomic_DNA"/>
</dbReference>
<evidence type="ECO:0000259" key="8">
    <source>
        <dbReference type="PROSITE" id="PS50850"/>
    </source>
</evidence>
<dbReference type="AlphaFoldDB" id="A0A3M8DUI0"/>
<comment type="subcellular location">
    <subcellularLocation>
        <location evidence="1">Cell membrane</location>
        <topology evidence="1">Multi-pass membrane protein</topology>
    </subcellularLocation>
</comment>
<dbReference type="PRINTS" id="PR01035">
    <property type="entry name" value="TCRTETA"/>
</dbReference>
<evidence type="ECO:0000256" key="7">
    <source>
        <dbReference type="SAM" id="Phobius"/>
    </source>
</evidence>
<feature type="transmembrane region" description="Helical" evidence="7">
    <location>
        <begin position="248"/>
        <end position="268"/>
    </location>
</feature>
<keyword evidence="2" id="KW-0813">Transport</keyword>
<dbReference type="Gene3D" id="1.20.1250.20">
    <property type="entry name" value="MFS general substrate transporter like domains"/>
    <property type="match status" value="1"/>
</dbReference>
<dbReference type="SUPFAM" id="SSF103473">
    <property type="entry name" value="MFS general substrate transporter"/>
    <property type="match status" value="1"/>
</dbReference>
<feature type="transmembrane region" description="Helical" evidence="7">
    <location>
        <begin position="370"/>
        <end position="390"/>
    </location>
</feature>
<feature type="transmembrane region" description="Helical" evidence="7">
    <location>
        <begin position="161"/>
        <end position="185"/>
    </location>
</feature>
<dbReference type="GO" id="GO:0022857">
    <property type="term" value="F:transmembrane transporter activity"/>
    <property type="evidence" value="ECO:0007669"/>
    <property type="project" value="InterPro"/>
</dbReference>
<dbReference type="Proteomes" id="UP000271031">
    <property type="component" value="Unassembled WGS sequence"/>
</dbReference>
<feature type="transmembrane region" description="Helical" evidence="7">
    <location>
        <begin position="304"/>
        <end position="325"/>
    </location>
</feature>
<gene>
    <name evidence="9" type="ORF">EDM56_06130</name>
</gene>
<accession>A0A3M8DUI0</accession>
<dbReference type="InterPro" id="IPR050189">
    <property type="entry name" value="MFS_Efflux_Transporters"/>
</dbReference>
<dbReference type="RefSeq" id="WP_122917011.1">
    <property type="nucleotide sequence ID" value="NZ_RHHQ01000006.1"/>
</dbReference>
<dbReference type="InterPro" id="IPR011701">
    <property type="entry name" value="MFS"/>
</dbReference>
<keyword evidence="5 7" id="KW-1133">Transmembrane helix</keyword>
<keyword evidence="3" id="KW-1003">Cell membrane</keyword>
<evidence type="ECO:0000256" key="1">
    <source>
        <dbReference type="ARBA" id="ARBA00004651"/>
    </source>
</evidence>
<feature type="transmembrane region" description="Helical" evidence="7">
    <location>
        <begin position="73"/>
        <end position="95"/>
    </location>
</feature>
<comment type="caution">
    <text evidence="9">The sequence shown here is derived from an EMBL/GenBank/DDBJ whole genome shotgun (WGS) entry which is preliminary data.</text>
</comment>
<dbReference type="InterPro" id="IPR036259">
    <property type="entry name" value="MFS_trans_sf"/>
</dbReference>
<dbReference type="Pfam" id="PF07690">
    <property type="entry name" value="MFS_1"/>
    <property type="match status" value="1"/>
</dbReference>
<dbReference type="GO" id="GO:0005886">
    <property type="term" value="C:plasma membrane"/>
    <property type="evidence" value="ECO:0007669"/>
    <property type="project" value="UniProtKB-SubCell"/>
</dbReference>
<sequence>MAQNTKNLIGITGVPFVMVLGNSMLIPVLPAMKGALGLTSLQSSFLITAFSIAAGLVIPIAGYLSDRFPRKKVIMIALIIYGIGGLLAGFAAMWWKNPYPIILAGRFLQGIGAAGTAPIAMALVGDLFNGSSESKALGLLETSNGLGKVLSPIIGSLLGLIAWYMVFLAFPVICCLLLVMFLWLVTEKKKTVEPLPFGAYKKAVGAVLTKHKQWLWAVFLIGSVCLFTLFGVLYYLSERLEEEFKIEGVLKGGILAIPLLAMSIMAYLTGIMIKQKLNRMRWFIITGMLLLSASYVAAGFVKNVYILIGILTVGSVGSGMILPCLNSMITGAVKKSERGMLTSLYNGVRFIGVAIGPPVFSWLIKISSNVMFMSVAVLAFVSAAVAFFFIKPENMELDAASKEQQEAKKKEQDAIRKSLAILGIEQDGAEMEEQHRSREQFGFNINEMVDQLLKQKEKEK</sequence>
<evidence type="ECO:0000256" key="3">
    <source>
        <dbReference type="ARBA" id="ARBA00022475"/>
    </source>
</evidence>
<feature type="transmembrane region" description="Helical" evidence="7">
    <location>
        <begin position="214"/>
        <end position="236"/>
    </location>
</feature>
<evidence type="ECO:0000256" key="6">
    <source>
        <dbReference type="ARBA" id="ARBA00023136"/>
    </source>
</evidence>
<reference evidence="9 10" key="1">
    <citation type="submission" date="2018-10" db="EMBL/GenBank/DDBJ databases">
        <title>Phylogenomics of Brevibacillus.</title>
        <authorList>
            <person name="Dunlap C."/>
        </authorList>
    </citation>
    <scope>NUCLEOTIDE SEQUENCE [LARGE SCALE GENOMIC DNA]</scope>
    <source>
        <strain evidence="9 10">JCM 15716</strain>
    </source>
</reference>
<feature type="transmembrane region" description="Helical" evidence="7">
    <location>
        <begin position="346"/>
        <end position="364"/>
    </location>
</feature>
<dbReference type="PROSITE" id="PS50850">
    <property type="entry name" value="MFS"/>
    <property type="match status" value="1"/>
</dbReference>
<dbReference type="InterPro" id="IPR020846">
    <property type="entry name" value="MFS_dom"/>
</dbReference>
<keyword evidence="4 7" id="KW-0812">Transmembrane</keyword>
<feature type="transmembrane region" description="Helical" evidence="7">
    <location>
        <begin position="280"/>
        <end position="298"/>
    </location>
</feature>
<name>A0A3M8DUI0_9BACL</name>
<evidence type="ECO:0000256" key="5">
    <source>
        <dbReference type="ARBA" id="ARBA00022989"/>
    </source>
</evidence>
<feature type="transmembrane region" description="Helical" evidence="7">
    <location>
        <begin position="41"/>
        <end position="61"/>
    </location>
</feature>
<evidence type="ECO:0000313" key="10">
    <source>
        <dbReference type="Proteomes" id="UP000271031"/>
    </source>
</evidence>
<evidence type="ECO:0000256" key="2">
    <source>
        <dbReference type="ARBA" id="ARBA00022448"/>
    </source>
</evidence>
<protein>
    <submittedName>
        <fullName evidence="9">MFS transporter</fullName>
    </submittedName>
</protein>
<feature type="transmembrane region" description="Helical" evidence="7">
    <location>
        <begin position="7"/>
        <end position="29"/>
    </location>
</feature>
<organism evidence="9 10">
    <name type="scientific">Brevibacillus fluminis</name>
    <dbReference type="NCBI Taxonomy" id="511487"/>
    <lineage>
        <taxon>Bacteria</taxon>
        <taxon>Bacillati</taxon>
        <taxon>Bacillota</taxon>
        <taxon>Bacilli</taxon>
        <taxon>Bacillales</taxon>
        <taxon>Paenibacillaceae</taxon>
        <taxon>Brevibacillus</taxon>
    </lineage>
</organism>
<dbReference type="OrthoDB" id="2986280at2"/>
<dbReference type="InterPro" id="IPR001958">
    <property type="entry name" value="Tet-R_TetA/multi-R_MdtG-like"/>
</dbReference>
<proteinExistence type="predicted"/>
<dbReference type="CDD" id="cd17474">
    <property type="entry name" value="MFS_YfmO_like"/>
    <property type="match status" value="1"/>
</dbReference>
<feature type="domain" description="Major facilitator superfamily (MFS) profile" evidence="8">
    <location>
        <begin position="7"/>
        <end position="394"/>
    </location>
</feature>
<dbReference type="PANTHER" id="PTHR43124:SF3">
    <property type="entry name" value="CHLORAMPHENICOL EFFLUX PUMP RV0191"/>
    <property type="match status" value="1"/>
</dbReference>
<dbReference type="PANTHER" id="PTHR43124">
    <property type="entry name" value="PURINE EFFLUX PUMP PBUE"/>
    <property type="match status" value="1"/>
</dbReference>
<keyword evidence="10" id="KW-1185">Reference proteome</keyword>
<evidence type="ECO:0000256" key="4">
    <source>
        <dbReference type="ARBA" id="ARBA00022692"/>
    </source>
</evidence>